<dbReference type="GO" id="GO:0016301">
    <property type="term" value="F:kinase activity"/>
    <property type="evidence" value="ECO:0007669"/>
    <property type="project" value="UniProtKB-KW"/>
</dbReference>
<comment type="similarity">
    <text evidence="1">Belongs to the relA/spoT family.</text>
</comment>
<dbReference type="InterPro" id="IPR002912">
    <property type="entry name" value="ACT_dom"/>
</dbReference>
<organism evidence="3 4">
    <name type="scientific">Geofilum rubicundum JCM 15548</name>
    <dbReference type="NCBI Taxonomy" id="1236989"/>
    <lineage>
        <taxon>Bacteria</taxon>
        <taxon>Pseudomonadati</taxon>
        <taxon>Bacteroidota</taxon>
        <taxon>Bacteroidia</taxon>
        <taxon>Marinilabiliales</taxon>
        <taxon>Marinilabiliaceae</taxon>
        <taxon>Geofilum</taxon>
    </lineage>
</organism>
<protein>
    <submittedName>
        <fullName evidence="3">GTP pyrophosphokinase</fullName>
    </submittedName>
</protein>
<dbReference type="PROSITE" id="PS51880">
    <property type="entry name" value="TGS"/>
    <property type="match status" value="1"/>
</dbReference>
<dbReference type="Gene3D" id="3.30.460.10">
    <property type="entry name" value="Beta Polymerase, domain 2"/>
    <property type="match status" value="1"/>
</dbReference>
<evidence type="ECO:0000256" key="1">
    <source>
        <dbReference type="RuleBase" id="RU003847"/>
    </source>
</evidence>
<dbReference type="PANTHER" id="PTHR21262:SF31">
    <property type="entry name" value="GTP PYROPHOSPHOKINASE"/>
    <property type="match status" value="1"/>
</dbReference>
<dbReference type="Gene3D" id="3.30.70.260">
    <property type="match status" value="1"/>
</dbReference>
<dbReference type="SUPFAM" id="SSF81301">
    <property type="entry name" value="Nucleotidyltransferase"/>
    <property type="match status" value="1"/>
</dbReference>
<dbReference type="InterPro" id="IPR004811">
    <property type="entry name" value="RelA/Spo_fam"/>
</dbReference>
<dbReference type="EMBL" id="BAZW01000004">
    <property type="protein sequence ID" value="GAO28749.1"/>
    <property type="molecule type" value="Genomic_DNA"/>
</dbReference>
<sequence length="747" mass="85538">MYMESRLDNLPLKDRREILTSYRNLLRSSAGILQWADVRQIRKAIELSMQKSGFERHASGKLAIVHSLEVGRITVEEVGLGKTSLICALLYEIVRQSGASIDEIREEFGDQEANILDGLIKVFNLYQTNASIQSENFRKLLLTFAQDVRVILILLADRLHTMRSLGSYSREAQQTISSEVSYLYAPMAHRLGLYTIKSEMEDLVMKFTDREMYSFIAKKLNETKRARDKYIKAFIEPIKKELETHDLKFDIKGRTKTIHSIHNKMKKQKVEFEQVYDLFAIRVIIDSELKNEKADCWKVYSVVADKYQPNPRRMRDWLSVPKSNGYESLHTTVLGPEKKWVEVQIRSKRMDEIAERGLAAHWKYKGVKGDRGLDLWLENIRDVLENPELNAIDFIDDFKLNLYDEEVFIFTPKGDLIRLPKGATVLDFAFDIHSEVGKKCSGAKVNNKNVSIKHVLQNGDHVEILTTSTQVPKQDWLSVVITSRAKTKLKQALREIQYKESEIGRETLVRRLKNWKIDINDQLIGQLVKHFKYKSVHDFFRDIAIEKIDVVAIKEFIQSQTRKDNERDQAESAQTIRSAENFISPPVEEADSTDGEVLLIDKSLTNVDYKLARCCNPIFGDDIFGFVAVSGGIRIHRANCPNAPDMLKKYSYRIVKAQWTGEASGNYLTAVKVVGEDDIGIVSNISQIISKELKIKMRAITVESHEGLFEGTVSVFVNNNQILNTLIKKIKAVRGVLSVSRIDGIDR</sequence>
<dbReference type="STRING" id="1236989.JCM15548_1873"/>
<proteinExistence type="inferred from homology"/>
<dbReference type="InterPro" id="IPR004095">
    <property type="entry name" value="TGS"/>
</dbReference>
<dbReference type="Proteomes" id="UP000032900">
    <property type="component" value="Unassembled WGS sequence"/>
</dbReference>
<dbReference type="GO" id="GO:0005886">
    <property type="term" value="C:plasma membrane"/>
    <property type="evidence" value="ECO:0007669"/>
    <property type="project" value="TreeGrafter"/>
</dbReference>
<keyword evidence="4" id="KW-1185">Reference proteome</keyword>
<comment type="caution">
    <text evidence="3">The sequence shown here is derived from an EMBL/GenBank/DDBJ whole genome shotgun (WGS) entry which is preliminary data.</text>
</comment>
<dbReference type="SUPFAM" id="SSF55021">
    <property type="entry name" value="ACT-like"/>
    <property type="match status" value="1"/>
</dbReference>
<dbReference type="SMART" id="SM00954">
    <property type="entry name" value="RelA_SpoT"/>
    <property type="match status" value="1"/>
</dbReference>
<dbReference type="InterPro" id="IPR043519">
    <property type="entry name" value="NT_sf"/>
</dbReference>
<dbReference type="CDD" id="cd01668">
    <property type="entry name" value="TGS_RSH"/>
    <property type="match status" value="1"/>
</dbReference>
<evidence type="ECO:0000259" key="2">
    <source>
        <dbReference type="PROSITE" id="PS51880"/>
    </source>
</evidence>
<name>A0A0E9LU15_9BACT</name>
<dbReference type="InterPro" id="IPR012676">
    <property type="entry name" value="TGS-like"/>
</dbReference>
<dbReference type="CDD" id="cd05399">
    <property type="entry name" value="NT_Rel-Spo_like"/>
    <property type="match status" value="1"/>
</dbReference>
<dbReference type="SUPFAM" id="SSF109604">
    <property type="entry name" value="HD-domain/PDEase-like"/>
    <property type="match status" value="1"/>
</dbReference>
<dbReference type="FunFam" id="3.10.20.30:FF:000002">
    <property type="entry name" value="GTP pyrophosphokinase (RelA/SpoT)"/>
    <property type="match status" value="1"/>
</dbReference>
<feature type="domain" description="TGS" evidence="2">
    <location>
        <begin position="404"/>
        <end position="466"/>
    </location>
</feature>
<evidence type="ECO:0000313" key="4">
    <source>
        <dbReference type="Proteomes" id="UP000032900"/>
    </source>
</evidence>
<dbReference type="Pfam" id="PF13328">
    <property type="entry name" value="HD_4"/>
    <property type="match status" value="1"/>
</dbReference>
<dbReference type="Gene3D" id="3.10.20.30">
    <property type="match status" value="1"/>
</dbReference>
<dbReference type="SUPFAM" id="SSF81271">
    <property type="entry name" value="TGS-like"/>
    <property type="match status" value="1"/>
</dbReference>
<dbReference type="Pfam" id="PF02824">
    <property type="entry name" value="TGS"/>
    <property type="match status" value="1"/>
</dbReference>
<evidence type="ECO:0000313" key="3">
    <source>
        <dbReference type="EMBL" id="GAO28749.1"/>
    </source>
</evidence>
<dbReference type="InterPro" id="IPR045865">
    <property type="entry name" value="ACT-like_dom_sf"/>
</dbReference>
<dbReference type="InterPro" id="IPR007685">
    <property type="entry name" value="RelA_SpoT"/>
</dbReference>
<dbReference type="NCBIfam" id="TIGR00691">
    <property type="entry name" value="spoT_relA"/>
    <property type="match status" value="1"/>
</dbReference>
<dbReference type="PANTHER" id="PTHR21262">
    <property type="entry name" value="GUANOSINE-3',5'-BIS DIPHOSPHATE 3'-PYROPHOSPHOHYDROLASE"/>
    <property type="match status" value="1"/>
</dbReference>
<dbReference type="AlphaFoldDB" id="A0A0E9LU15"/>
<keyword evidence="3" id="KW-0808">Transferase</keyword>
<dbReference type="Pfam" id="PF04607">
    <property type="entry name" value="RelA_SpoT"/>
    <property type="match status" value="1"/>
</dbReference>
<dbReference type="Pfam" id="PF13291">
    <property type="entry name" value="ACT_4"/>
    <property type="match status" value="1"/>
</dbReference>
<dbReference type="GO" id="GO:0015969">
    <property type="term" value="P:guanosine tetraphosphate metabolic process"/>
    <property type="evidence" value="ECO:0007669"/>
    <property type="project" value="InterPro"/>
</dbReference>
<dbReference type="InterPro" id="IPR045600">
    <property type="entry name" value="RelA/SpoT_AH_RIS"/>
</dbReference>
<keyword evidence="3" id="KW-0418">Kinase</keyword>
<dbReference type="Gene3D" id="1.10.3210.10">
    <property type="entry name" value="Hypothetical protein af1432"/>
    <property type="match status" value="1"/>
</dbReference>
<comment type="function">
    <text evidence="1">In eubacteria ppGpp (guanosine 3'-diphosphate 5'-diphosphate) is a mediator of the stringent response that coordinates a variety of cellular activities in response to changes in nutritional abundance.</text>
</comment>
<reference evidence="3 4" key="1">
    <citation type="journal article" date="2015" name="Microbes Environ.">
        <title>Distribution and evolution of nitrogen fixation genes in the phylum bacteroidetes.</title>
        <authorList>
            <person name="Inoue J."/>
            <person name="Oshima K."/>
            <person name="Suda W."/>
            <person name="Sakamoto M."/>
            <person name="Iino T."/>
            <person name="Noda S."/>
            <person name="Hongoh Y."/>
            <person name="Hattori M."/>
            <person name="Ohkuma M."/>
        </authorList>
    </citation>
    <scope>NUCLEOTIDE SEQUENCE [LARGE SCALE GENOMIC DNA]</scope>
    <source>
        <strain evidence="3">JCM 15548</strain>
    </source>
</reference>
<dbReference type="InterPro" id="IPR033655">
    <property type="entry name" value="TGS_RelA/SpoT"/>
</dbReference>
<accession>A0A0E9LU15</accession>
<gene>
    <name evidence="3" type="ORF">JCM15548_1873</name>
</gene>
<dbReference type="Pfam" id="PF19296">
    <property type="entry name" value="RelA_AH_RIS"/>
    <property type="match status" value="1"/>
</dbReference>
<dbReference type="InterPro" id="IPR012675">
    <property type="entry name" value="Beta-grasp_dom_sf"/>
</dbReference>